<accession>A0A5Q2RNG7</accession>
<dbReference type="Pfam" id="PF11907">
    <property type="entry name" value="DUF3427"/>
    <property type="match status" value="1"/>
</dbReference>
<dbReference type="SMART" id="SM00490">
    <property type="entry name" value="HELICc"/>
    <property type="match status" value="1"/>
</dbReference>
<evidence type="ECO:0000313" key="4">
    <source>
        <dbReference type="Proteomes" id="UP000334019"/>
    </source>
</evidence>
<dbReference type="Pfam" id="PF13091">
    <property type="entry name" value="PLDc_2"/>
    <property type="match status" value="1"/>
</dbReference>
<protein>
    <submittedName>
        <fullName evidence="3">DUF3427 domain-containing protein</fullName>
    </submittedName>
</protein>
<dbReference type="InterPro" id="IPR006935">
    <property type="entry name" value="Helicase/UvrB_N"/>
</dbReference>
<dbReference type="InterPro" id="IPR027417">
    <property type="entry name" value="P-loop_NTPase"/>
</dbReference>
<evidence type="ECO:0000313" key="3">
    <source>
        <dbReference type="EMBL" id="QGG95440.1"/>
    </source>
</evidence>
<dbReference type="Gene3D" id="3.40.50.300">
    <property type="entry name" value="P-loop containing nucleotide triphosphate hydrolases"/>
    <property type="match status" value="2"/>
</dbReference>
<gene>
    <name evidence="3" type="ORF">GH723_10205</name>
</gene>
<feature type="domain" description="Helicase ATP-binding" evidence="1">
    <location>
        <begin position="327"/>
        <end position="481"/>
    </location>
</feature>
<dbReference type="REBASE" id="364850">
    <property type="entry name" value="Iba58843ORF10205P"/>
</dbReference>
<dbReference type="SMART" id="SM00487">
    <property type="entry name" value="DEXDc"/>
    <property type="match status" value="1"/>
</dbReference>
<sequence>MEGAGPDDLQPGLYDTVLSESLAEQIDGLDARRLRAQLAGVEPAELPDRIAEIIAGWARDVVEAASSADRHDTAVALASSVLDLLVERHGAAADDRSRLKPGLQRLLAVEPLAPTGEPVSIPRPLTPLRDTVLMTNARDQPTVGREIVAEIESADRIDLVLAFIRWTGVRDLLPSLRRHTGAGKPLRVITTTYTGSTELRALQALADVGAEVKVSYDTASTRLHAKAWCFHRATGFSTVYIGSSNLTFSAQVTGREWNVRASERRNSDLIETFDRVFETYWADPHFEPFDAAQFAEATAREVDDSIATPFTIEPYPFQRQILEQLEVERRRGRNHNLIVAATGTGKTVVAALDYRRLRSRLDRSRLLFVAHRKEILENSRTTFRHVLQDGSFGELWVGGQKPQHWDHVFASIQSLSAGDLEALDPEQFDVVIVDEFHHAAATTYSTLLDHLGPAHLLGLTATPERTDALDILRWFDGRMAVELRLWDALEQDLLSPFHYYGIHDGTDLRHVTWRRGRGYDTAELTNVYTGDDLWVGKVLAAVRDKVGDPQSMRALGFGVSIAHCEFLADRFNRAGITARAVSANSPTSERDDALRALASGDVQILFSVDLFNEGIDVPAIDVVLMLRPTESATVFLQQLGRGLRRSHGKDVLTVLDFVGHQTKTFRFDLRYRRMLGRTRREIERDVDEDFPYLPAGCQVKLDPVAKKIVLDNIRTALPTRWPERVRELRELGDVPLSTYLHETGLELDDVYQGDRSFTEMRRAAGLLATPASGGEGRLSRGVGRLLHVDDLDRIETYGALLSGQEPVSEPDLDERQIRQLNGLLLTLLGPKKGEFSSLDGAARHLWSHDAIRAELLQLLPLLDGQVRHLHAPLGVLQPVPLQLHATYTLKEAMAGFGAATVPAPNDIREGVFWHEPSQTDLFFITLEKTEKHYSPTTRYRDYAISDRLFHWESQSTTSEASTPGQRYINQEARGTNVVLFVRSSRKDVQGRTRPYFCAGRARYVEHRSERPMQITWELHDPLPGDVFSAFRAAVA</sequence>
<dbReference type="PROSITE" id="PS51194">
    <property type="entry name" value="HELICASE_CTER"/>
    <property type="match status" value="1"/>
</dbReference>
<dbReference type="GO" id="GO:0016887">
    <property type="term" value="F:ATP hydrolysis activity"/>
    <property type="evidence" value="ECO:0007669"/>
    <property type="project" value="TreeGrafter"/>
</dbReference>
<dbReference type="InterPro" id="IPR025202">
    <property type="entry name" value="PLD-like_dom"/>
</dbReference>
<name>A0A5Q2RNG7_9ACTN</name>
<dbReference type="CDD" id="cd18032">
    <property type="entry name" value="DEXHc_RE_I_III_res"/>
    <property type="match status" value="1"/>
</dbReference>
<dbReference type="SUPFAM" id="SSF56024">
    <property type="entry name" value="Phospholipase D/nuclease"/>
    <property type="match status" value="1"/>
</dbReference>
<dbReference type="Gene3D" id="3.30.870.10">
    <property type="entry name" value="Endonuclease Chain A"/>
    <property type="match status" value="1"/>
</dbReference>
<dbReference type="AlphaFoldDB" id="A0A5Q2RNG7"/>
<organism evidence="3 4">
    <name type="scientific">Actinomarinicola tropica</name>
    <dbReference type="NCBI Taxonomy" id="2789776"/>
    <lineage>
        <taxon>Bacteria</taxon>
        <taxon>Bacillati</taxon>
        <taxon>Actinomycetota</taxon>
        <taxon>Acidimicrobiia</taxon>
        <taxon>Acidimicrobiales</taxon>
        <taxon>Iamiaceae</taxon>
        <taxon>Actinomarinicola</taxon>
    </lineage>
</organism>
<dbReference type="Proteomes" id="UP000334019">
    <property type="component" value="Chromosome"/>
</dbReference>
<dbReference type="PROSITE" id="PS51192">
    <property type="entry name" value="HELICASE_ATP_BIND_1"/>
    <property type="match status" value="1"/>
</dbReference>
<dbReference type="GO" id="GO:0003677">
    <property type="term" value="F:DNA binding"/>
    <property type="evidence" value="ECO:0007669"/>
    <property type="project" value="InterPro"/>
</dbReference>
<dbReference type="RefSeq" id="WP_153759547.1">
    <property type="nucleotide sequence ID" value="NZ_CP045851.1"/>
</dbReference>
<dbReference type="InterPro" id="IPR014001">
    <property type="entry name" value="Helicase_ATP-bd"/>
</dbReference>
<dbReference type="SUPFAM" id="SSF52540">
    <property type="entry name" value="P-loop containing nucleoside triphosphate hydrolases"/>
    <property type="match status" value="1"/>
</dbReference>
<dbReference type="PANTHER" id="PTHR47962">
    <property type="entry name" value="ATP-DEPENDENT HELICASE LHR-RELATED-RELATED"/>
    <property type="match status" value="1"/>
</dbReference>
<dbReference type="InterPro" id="IPR001650">
    <property type="entry name" value="Helicase_C-like"/>
</dbReference>
<dbReference type="KEGG" id="atq:GH723_10205"/>
<feature type="domain" description="Helicase C-terminal" evidence="2">
    <location>
        <begin position="534"/>
        <end position="698"/>
    </location>
</feature>
<dbReference type="PANTHER" id="PTHR47962:SF7">
    <property type="entry name" value="MITOCHONDRIAL ATP-DEPENDENT HELICASE IRC3-RELATED"/>
    <property type="match status" value="1"/>
</dbReference>
<dbReference type="InterPro" id="IPR052511">
    <property type="entry name" value="ATP-dep_Helicase"/>
</dbReference>
<dbReference type="EMBL" id="CP045851">
    <property type="protein sequence ID" value="QGG95440.1"/>
    <property type="molecule type" value="Genomic_DNA"/>
</dbReference>
<proteinExistence type="predicted"/>
<evidence type="ECO:0000259" key="2">
    <source>
        <dbReference type="PROSITE" id="PS51194"/>
    </source>
</evidence>
<dbReference type="InterPro" id="IPR021835">
    <property type="entry name" value="DUF3427"/>
</dbReference>
<reference evidence="3 4" key="1">
    <citation type="submission" date="2019-11" db="EMBL/GenBank/DDBJ databases">
        <authorList>
            <person name="He Y."/>
        </authorList>
    </citation>
    <scope>NUCLEOTIDE SEQUENCE [LARGE SCALE GENOMIC DNA]</scope>
    <source>
        <strain evidence="3 4">SCSIO 58843</strain>
    </source>
</reference>
<dbReference type="CDD" id="cd18799">
    <property type="entry name" value="SF2_C_EcoAI-like"/>
    <property type="match status" value="1"/>
</dbReference>
<keyword evidence="4" id="KW-1185">Reference proteome</keyword>
<dbReference type="Pfam" id="PF04851">
    <property type="entry name" value="ResIII"/>
    <property type="match status" value="1"/>
</dbReference>
<dbReference type="GO" id="GO:0005524">
    <property type="term" value="F:ATP binding"/>
    <property type="evidence" value="ECO:0007669"/>
    <property type="project" value="InterPro"/>
</dbReference>
<dbReference type="Pfam" id="PF00271">
    <property type="entry name" value="Helicase_C"/>
    <property type="match status" value="1"/>
</dbReference>
<evidence type="ECO:0000259" key="1">
    <source>
        <dbReference type="PROSITE" id="PS51192"/>
    </source>
</evidence>